<dbReference type="Gene3D" id="3.30.450.20">
    <property type="entry name" value="PAS domain"/>
    <property type="match status" value="1"/>
</dbReference>
<reference evidence="3 4" key="1">
    <citation type="submission" date="2020-08" db="EMBL/GenBank/DDBJ databases">
        <title>Genome public.</title>
        <authorList>
            <person name="Liu C."/>
            <person name="Sun Q."/>
        </authorList>
    </citation>
    <scope>NUCLEOTIDE SEQUENCE [LARGE SCALE GENOMIC DNA]</scope>
    <source>
        <strain evidence="3 4">NSJ-26</strain>
    </source>
</reference>
<keyword evidence="1" id="KW-1133">Transmembrane helix</keyword>
<dbReference type="InterPro" id="IPR035965">
    <property type="entry name" value="PAS-like_dom_sf"/>
</dbReference>
<dbReference type="AlphaFoldDB" id="A0A926IN34"/>
<dbReference type="EMBL" id="JACRTK010000003">
    <property type="protein sequence ID" value="MBC8591075.1"/>
    <property type="molecule type" value="Genomic_DNA"/>
</dbReference>
<dbReference type="InterPro" id="IPR000014">
    <property type="entry name" value="PAS"/>
</dbReference>
<feature type="transmembrane region" description="Helical" evidence="1">
    <location>
        <begin position="148"/>
        <end position="168"/>
    </location>
</feature>
<dbReference type="SMART" id="SM00091">
    <property type="entry name" value="PAS"/>
    <property type="match status" value="1"/>
</dbReference>
<keyword evidence="1" id="KW-0812">Transmembrane</keyword>
<sequence>MKRIVSILIIGIFLFNSPLVVYGNMSELDFYEAFEDHGSVMIITDMETGDIIYANKAASRFYGYTKEELKSMKIKALNVLTTETAKEIIEQIENEEKHRFVVDHKLANGEIRTVDICLYPYNIDGKIVLIEIVNDITDKTRFKNIDKILINILIGMLILLLDISYLIFKNLKKLKIQNHEIKNFNELRKTFTDANHNSVFLKDEGF</sequence>
<dbReference type="CDD" id="cd00130">
    <property type="entry name" value="PAS"/>
    <property type="match status" value="1"/>
</dbReference>
<dbReference type="SUPFAM" id="SSF55785">
    <property type="entry name" value="PYP-like sensor domain (PAS domain)"/>
    <property type="match status" value="1"/>
</dbReference>
<comment type="caution">
    <text evidence="3">The sequence shown here is derived from an EMBL/GenBank/DDBJ whole genome shotgun (WGS) entry which is preliminary data.</text>
</comment>
<proteinExistence type="predicted"/>
<dbReference type="NCBIfam" id="TIGR00229">
    <property type="entry name" value="sensory_box"/>
    <property type="match status" value="1"/>
</dbReference>
<dbReference type="RefSeq" id="WP_249323940.1">
    <property type="nucleotide sequence ID" value="NZ_JACRTK010000003.1"/>
</dbReference>
<gene>
    <name evidence="3" type="ORF">H8689_08100</name>
</gene>
<evidence type="ECO:0000259" key="2">
    <source>
        <dbReference type="PROSITE" id="PS50112"/>
    </source>
</evidence>
<feature type="domain" description="PAS" evidence="2">
    <location>
        <begin position="26"/>
        <end position="99"/>
    </location>
</feature>
<evidence type="ECO:0000256" key="1">
    <source>
        <dbReference type="SAM" id="Phobius"/>
    </source>
</evidence>
<dbReference type="Pfam" id="PF13426">
    <property type="entry name" value="PAS_9"/>
    <property type="match status" value="1"/>
</dbReference>
<evidence type="ECO:0000313" key="4">
    <source>
        <dbReference type="Proteomes" id="UP000601522"/>
    </source>
</evidence>
<accession>A0A926IN34</accession>
<dbReference type="Proteomes" id="UP000601522">
    <property type="component" value="Unassembled WGS sequence"/>
</dbReference>
<keyword evidence="1" id="KW-0472">Membrane</keyword>
<organism evidence="3 4">
    <name type="scientific">Wansuia hejianensis</name>
    <dbReference type="NCBI Taxonomy" id="2763667"/>
    <lineage>
        <taxon>Bacteria</taxon>
        <taxon>Bacillati</taxon>
        <taxon>Bacillota</taxon>
        <taxon>Clostridia</taxon>
        <taxon>Lachnospirales</taxon>
        <taxon>Lachnospiraceae</taxon>
        <taxon>Wansuia</taxon>
    </lineage>
</organism>
<keyword evidence="4" id="KW-1185">Reference proteome</keyword>
<dbReference type="PROSITE" id="PS50112">
    <property type="entry name" value="PAS"/>
    <property type="match status" value="1"/>
</dbReference>
<name>A0A926IN34_9FIRM</name>
<evidence type="ECO:0000313" key="3">
    <source>
        <dbReference type="EMBL" id="MBC8591075.1"/>
    </source>
</evidence>
<protein>
    <submittedName>
        <fullName evidence="3">PAS domain S-box protein</fullName>
    </submittedName>
</protein>